<dbReference type="EMBL" id="JAGYPE010000006">
    <property type="protein sequence ID" value="MBS4186160.1"/>
    <property type="molecule type" value="Genomic_DNA"/>
</dbReference>
<protein>
    <submittedName>
        <fullName evidence="1">Ester cyclase</fullName>
    </submittedName>
</protein>
<keyword evidence="3" id="KW-1185">Reference proteome</keyword>
<dbReference type="AlphaFoldDB" id="A0A942YDX5"/>
<dbReference type="RefSeq" id="WP_213145951.1">
    <property type="nucleotide sequence ID" value="NZ_JAGYPE020000003.1"/>
</dbReference>
<sequence length="144" mass="17058">MISSEKKKVVEQWFFEFFTKGDLSVIDEVTTEDFIYHGSSGDSTRQKLKDFMGWYRTCFQDDQWEINDFIEQDNKLVVRYTGHSTYKGGWFNIPSTNQRIKETGIMIYYFEGKKVKELWCELSDANVLYQLDALPKGTHETFEN</sequence>
<accession>A0A942YDX5</accession>
<dbReference type="InterPro" id="IPR009959">
    <property type="entry name" value="Cyclase_SnoaL-like"/>
</dbReference>
<dbReference type="PANTHER" id="PTHR38436">
    <property type="entry name" value="POLYKETIDE CYCLASE SNOAL-LIKE DOMAIN"/>
    <property type="match status" value="1"/>
</dbReference>
<dbReference type="SUPFAM" id="SSF54427">
    <property type="entry name" value="NTF2-like"/>
    <property type="match status" value="1"/>
</dbReference>
<evidence type="ECO:0000313" key="3">
    <source>
        <dbReference type="Proteomes" id="UP000677265"/>
    </source>
</evidence>
<proteinExistence type="predicted"/>
<organism evidence="1">
    <name type="scientific">Neobacillus citreus</name>
    <dbReference type="NCBI Taxonomy" id="2833578"/>
    <lineage>
        <taxon>Bacteria</taxon>
        <taxon>Bacillati</taxon>
        <taxon>Bacillota</taxon>
        <taxon>Bacilli</taxon>
        <taxon>Bacillales</taxon>
        <taxon>Bacillaceae</taxon>
        <taxon>Neobacillus</taxon>
    </lineage>
</organism>
<name>A0A942YDX5_9BACI</name>
<evidence type="ECO:0000313" key="2">
    <source>
        <dbReference type="EMBL" id="MCH6264533.1"/>
    </source>
</evidence>
<dbReference type="Pfam" id="PF07366">
    <property type="entry name" value="SnoaL"/>
    <property type="match status" value="1"/>
</dbReference>
<comment type="caution">
    <text evidence="1">The sequence shown here is derived from an EMBL/GenBank/DDBJ whole genome shotgun (WGS) entry which is preliminary data.</text>
</comment>
<dbReference type="EMBL" id="JAGYPE020000003">
    <property type="protein sequence ID" value="MCH6264533.1"/>
    <property type="molecule type" value="Genomic_DNA"/>
</dbReference>
<dbReference type="Proteomes" id="UP000677265">
    <property type="component" value="Unassembled WGS sequence"/>
</dbReference>
<dbReference type="Gene3D" id="3.10.450.50">
    <property type="match status" value="1"/>
</dbReference>
<dbReference type="InterPro" id="IPR032710">
    <property type="entry name" value="NTF2-like_dom_sf"/>
</dbReference>
<reference evidence="1" key="1">
    <citation type="submission" date="2021-05" db="EMBL/GenBank/DDBJ databases">
        <title>Novel Bacillus species.</title>
        <authorList>
            <person name="Liu G."/>
        </authorList>
    </citation>
    <scope>NUCLEOTIDE SEQUENCE</scope>
    <source>
        <strain evidence="1 3">FJAT-50051</strain>
    </source>
</reference>
<dbReference type="GO" id="GO:0030638">
    <property type="term" value="P:polyketide metabolic process"/>
    <property type="evidence" value="ECO:0007669"/>
    <property type="project" value="InterPro"/>
</dbReference>
<gene>
    <name evidence="2" type="ORF">KHB02_003195</name>
    <name evidence="1" type="ORF">KHB02_32725</name>
</gene>
<dbReference type="PANTHER" id="PTHR38436:SF1">
    <property type="entry name" value="ESTER CYCLASE"/>
    <property type="match status" value="1"/>
</dbReference>
<evidence type="ECO:0000313" key="1">
    <source>
        <dbReference type="EMBL" id="MBS4186160.1"/>
    </source>
</evidence>